<reference evidence="6" key="1">
    <citation type="submission" date="2013-04" db="EMBL/GenBank/DDBJ databases">
        <authorList>
            <person name="Qu J."/>
            <person name="Murali S.C."/>
            <person name="Bandaranaike D."/>
            <person name="Bellair M."/>
            <person name="Blankenburg K."/>
            <person name="Chao H."/>
            <person name="Dinh H."/>
            <person name="Doddapaneni H."/>
            <person name="Downs B."/>
            <person name="Dugan-Rocha S."/>
            <person name="Elkadiri S."/>
            <person name="Gnanaolivu R.D."/>
            <person name="Hernandez B."/>
            <person name="Javaid M."/>
            <person name="Jayaseelan J.C."/>
            <person name="Lee S."/>
            <person name="Li M."/>
            <person name="Ming W."/>
            <person name="Munidasa M."/>
            <person name="Muniz J."/>
            <person name="Nguyen L."/>
            <person name="Ongeri F."/>
            <person name="Osuji N."/>
            <person name="Pu L.-L."/>
            <person name="Puazo M."/>
            <person name="Qu C."/>
            <person name="Quiroz J."/>
            <person name="Raj R."/>
            <person name="Weissenberger G."/>
            <person name="Xin Y."/>
            <person name="Zou X."/>
            <person name="Han Y."/>
            <person name="Richards S."/>
            <person name="Worley K."/>
            <person name="Muzny D."/>
            <person name="Gibbs R."/>
        </authorList>
    </citation>
    <scope>NUCLEOTIDE SEQUENCE</scope>
    <source>
        <strain evidence="6">Sampled in the wild</strain>
    </source>
</reference>
<dbReference type="Proteomes" id="UP000792457">
    <property type="component" value="Unassembled WGS sequence"/>
</dbReference>
<comment type="caution">
    <text evidence="6">The sequence shown here is derived from an EMBL/GenBank/DDBJ whole genome shotgun (WGS) entry which is preliminary data.</text>
</comment>
<feature type="compositionally biased region" description="Polar residues" evidence="4">
    <location>
        <begin position="471"/>
        <end position="482"/>
    </location>
</feature>
<evidence type="ECO:0000313" key="7">
    <source>
        <dbReference type="Proteomes" id="UP000792457"/>
    </source>
</evidence>
<dbReference type="InterPro" id="IPR002999">
    <property type="entry name" value="Tudor"/>
</dbReference>
<dbReference type="SUPFAM" id="SSF54160">
    <property type="entry name" value="Chromo domain-like"/>
    <property type="match status" value="1"/>
</dbReference>
<dbReference type="AlphaFoldDB" id="A0A8K0P9U7"/>
<keyword evidence="2" id="KW-0677">Repeat</keyword>
<feature type="compositionally biased region" description="Low complexity" evidence="4">
    <location>
        <begin position="60"/>
        <end position="74"/>
    </location>
</feature>
<organism evidence="6 7">
    <name type="scientific">Ladona fulva</name>
    <name type="common">Scarce chaser dragonfly</name>
    <name type="synonym">Libellula fulva</name>
    <dbReference type="NCBI Taxonomy" id="123851"/>
    <lineage>
        <taxon>Eukaryota</taxon>
        <taxon>Metazoa</taxon>
        <taxon>Ecdysozoa</taxon>
        <taxon>Arthropoda</taxon>
        <taxon>Hexapoda</taxon>
        <taxon>Insecta</taxon>
        <taxon>Pterygota</taxon>
        <taxon>Palaeoptera</taxon>
        <taxon>Odonata</taxon>
        <taxon>Epiprocta</taxon>
        <taxon>Anisoptera</taxon>
        <taxon>Libelluloidea</taxon>
        <taxon>Libellulidae</taxon>
        <taxon>Ladona</taxon>
    </lineage>
</organism>
<dbReference type="PANTHER" id="PTHR15856:SF51">
    <property type="entry name" value="MBD-R2"/>
    <property type="match status" value="1"/>
</dbReference>
<dbReference type="GO" id="GO:0005634">
    <property type="term" value="C:nucleus"/>
    <property type="evidence" value="ECO:0007669"/>
    <property type="project" value="UniProtKB-SubCell"/>
</dbReference>
<reference evidence="6" key="2">
    <citation type="submission" date="2017-10" db="EMBL/GenBank/DDBJ databases">
        <title>Ladona fulva Genome sequencing and assembly.</title>
        <authorList>
            <person name="Murali S."/>
            <person name="Richards S."/>
            <person name="Bandaranaike D."/>
            <person name="Bellair M."/>
            <person name="Blankenburg K."/>
            <person name="Chao H."/>
            <person name="Dinh H."/>
            <person name="Doddapaneni H."/>
            <person name="Dugan-Rocha S."/>
            <person name="Elkadiri S."/>
            <person name="Gnanaolivu R."/>
            <person name="Hernandez B."/>
            <person name="Skinner E."/>
            <person name="Javaid M."/>
            <person name="Lee S."/>
            <person name="Li M."/>
            <person name="Ming W."/>
            <person name="Munidasa M."/>
            <person name="Muniz J."/>
            <person name="Nguyen L."/>
            <person name="Hughes D."/>
            <person name="Osuji N."/>
            <person name="Pu L.-L."/>
            <person name="Puazo M."/>
            <person name="Qu C."/>
            <person name="Quiroz J."/>
            <person name="Raj R."/>
            <person name="Weissenberger G."/>
            <person name="Xin Y."/>
            <person name="Zou X."/>
            <person name="Han Y."/>
            <person name="Worley K."/>
            <person name="Muzny D."/>
            <person name="Gibbs R."/>
        </authorList>
    </citation>
    <scope>NUCLEOTIDE SEQUENCE</scope>
    <source>
        <strain evidence="6">Sampled in the wild</strain>
    </source>
</reference>
<feature type="region of interest" description="Disordered" evidence="4">
    <location>
        <begin position="1"/>
        <end position="152"/>
    </location>
</feature>
<feature type="domain" description="Tudor" evidence="5">
    <location>
        <begin position="212"/>
        <end position="268"/>
    </location>
</feature>
<proteinExistence type="predicted"/>
<dbReference type="PANTHER" id="PTHR15856">
    <property type="entry name" value="PHD FINGER PROTEIN 20-RELATED"/>
    <property type="match status" value="1"/>
</dbReference>
<dbReference type="InterPro" id="IPR004092">
    <property type="entry name" value="Mbt"/>
</dbReference>
<dbReference type="Gene3D" id="2.30.30.140">
    <property type="match status" value="2"/>
</dbReference>
<accession>A0A8K0P9U7</accession>
<dbReference type="EMBL" id="KZ309354">
    <property type="protein sequence ID" value="KAG8238447.1"/>
    <property type="molecule type" value="Genomic_DNA"/>
</dbReference>
<dbReference type="InterPro" id="IPR016197">
    <property type="entry name" value="Chromo-like_dom_sf"/>
</dbReference>
<keyword evidence="3" id="KW-0539">Nucleus</keyword>
<dbReference type="Pfam" id="PF02820">
    <property type="entry name" value="MBT"/>
    <property type="match status" value="1"/>
</dbReference>
<feature type="compositionally biased region" description="Basic and acidic residues" evidence="4">
    <location>
        <begin position="350"/>
        <end position="360"/>
    </location>
</feature>
<dbReference type="CDD" id="cd20386">
    <property type="entry name" value="Tudor_PHF20-like"/>
    <property type="match status" value="1"/>
</dbReference>
<dbReference type="OrthoDB" id="161570at2759"/>
<feature type="compositionally biased region" description="Polar residues" evidence="4">
    <location>
        <begin position="281"/>
        <end position="296"/>
    </location>
</feature>
<evidence type="ECO:0000313" key="6">
    <source>
        <dbReference type="EMBL" id="KAG8238447.1"/>
    </source>
</evidence>
<evidence type="ECO:0000259" key="5">
    <source>
        <dbReference type="SMART" id="SM00333"/>
    </source>
</evidence>
<evidence type="ECO:0000256" key="4">
    <source>
        <dbReference type="SAM" id="MobiDB-lite"/>
    </source>
</evidence>
<evidence type="ECO:0000256" key="1">
    <source>
        <dbReference type="ARBA" id="ARBA00004123"/>
    </source>
</evidence>
<feature type="compositionally biased region" description="Basic and acidic residues" evidence="4">
    <location>
        <begin position="452"/>
        <end position="463"/>
    </location>
</feature>
<feature type="compositionally biased region" description="Basic and acidic residues" evidence="4">
    <location>
        <begin position="92"/>
        <end position="122"/>
    </location>
</feature>
<protein>
    <recommendedName>
        <fullName evidence="5">Tudor domain-containing protein</fullName>
    </recommendedName>
</protein>
<feature type="non-terminal residue" evidence="6">
    <location>
        <position position="1"/>
    </location>
</feature>
<comment type="subcellular location">
    <subcellularLocation>
        <location evidence="1">Nucleus</location>
    </subcellularLocation>
</comment>
<evidence type="ECO:0000256" key="3">
    <source>
        <dbReference type="ARBA" id="ARBA00023242"/>
    </source>
</evidence>
<feature type="compositionally biased region" description="Basic and acidic residues" evidence="4">
    <location>
        <begin position="410"/>
        <end position="421"/>
    </location>
</feature>
<feature type="compositionally biased region" description="Basic and acidic residues" evidence="4">
    <location>
        <begin position="13"/>
        <end position="58"/>
    </location>
</feature>
<dbReference type="SMART" id="SM00333">
    <property type="entry name" value="TUDOR"/>
    <property type="match status" value="1"/>
</dbReference>
<name>A0A8K0P9U7_LADFU</name>
<dbReference type="CDD" id="cd20104">
    <property type="entry name" value="MBT_PHF20L1-like"/>
    <property type="match status" value="1"/>
</dbReference>
<dbReference type="SUPFAM" id="SSF63748">
    <property type="entry name" value="Tudor/PWWP/MBT"/>
    <property type="match status" value="1"/>
</dbReference>
<dbReference type="GO" id="GO:0006357">
    <property type="term" value="P:regulation of transcription by RNA polymerase II"/>
    <property type="evidence" value="ECO:0007669"/>
    <property type="project" value="TreeGrafter"/>
</dbReference>
<keyword evidence="7" id="KW-1185">Reference proteome</keyword>
<dbReference type="GO" id="GO:0044545">
    <property type="term" value="C:NSL complex"/>
    <property type="evidence" value="ECO:0007669"/>
    <property type="project" value="TreeGrafter"/>
</dbReference>
<evidence type="ECO:0000256" key="2">
    <source>
        <dbReference type="ARBA" id="ARBA00022737"/>
    </source>
</evidence>
<feature type="region of interest" description="Disordered" evidence="4">
    <location>
        <begin position="259"/>
        <end position="482"/>
    </location>
</feature>
<feature type="compositionally biased region" description="Basic and acidic residues" evidence="4">
    <location>
        <begin position="328"/>
        <end position="342"/>
    </location>
</feature>
<feature type="compositionally biased region" description="Basic and acidic residues" evidence="4">
    <location>
        <begin position="262"/>
        <end position="276"/>
    </location>
</feature>
<dbReference type="InterPro" id="IPR043449">
    <property type="entry name" value="PHF20-like"/>
</dbReference>
<gene>
    <name evidence="6" type="ORF">J437_LFUL002904</name>
</gene>
<sequence>MSQGKESVKIANKIKEKKLECVRDRGRGMRNSVEKAKNEIPEMDDRSKQSNSEKEEAKLQATQDSSTSATSRSDNNNKKKIDSISENSRSTLSKEERRKEKEDKQSDKSKRGKKGVSEDEKGQLSTNRVEGKVLAKTSVSNEDSSRNLRSKINFSPGAKYAAKVVEVDWEDEEVLVHFEKWSSRFDEWISMDSPRLRPPVQSSSSSSKSRMAKFKEGDKVMAFWLDRQKYPAKVVKVLPNDNYEIRFFDGYSKTINGKRMAKATDKEIEKAKKELPKAALSDSQEGSPSVPSSIFSDTDIGTKEDRRRRKRKLNVAGLFSKSYRQSSHKNETPKKGAEESPKVLDIVTEVADKSESKVESQNDEESPEEGRLVFDSEDEAEEFNLHLSDSVEESASPPRGKGMRMKFKPPSKDIKDSSEVPKKKKVNPVDDSSTDFLRLRFKSRKSTPGARKRVEAPPEKVPEVKSPSLDVPTSSSEFFEET</sequence>